<accession>A0A2P2E3D6</accession>
<dbReference type="GO" id="GO:0031564">
    <property type="term" value="P:transcription antitermination"/>
    <property type="evidence" value="ECO:0007669"/>
    <property type="project" value="UniProtKB-KW"/>
</dbReference>
<evidence type="ECO:0000259" key="4">
    <source>
        <dbReference type="SMART" id="SM00739"/>
    </source>
</evidence>
<reference evidence="5 6" key="1">
    <citation type="submission" date="2018-02" db="EMBL/GenBank/DDBJ databases">
        <title>Novel Leptospira species isolated from soil and water in Japan.</title>
        <authorList>
            <person name="Nakao R."/>
            <person name="Masuzawa T."/>
        </authorList>
    </citation>
    <scope>NUCLEOTIDE SEQUENCE [LARGE SCALE GENOMIC DNA]</scope>
    <source>
        <strain evidence="5 6">YH101</strain>
    </source>
</reference>
<gene>
    <name evidence="5" type="ORF">LPTSP4_29340</name>
</gene>
<dbReference type="SUPFAM" id="SSF82679">
    <property type="entry name" value="N-utilization substance G protein NusG, N-terminal domain"/>
    <property type="match status" value="1"/>
</dbReference>
<dbReference type="InterPro" id="IPR005824">
    <property type="entry name" value="KOW"/>
</dbReference>
<dbReference type="GO" id="GO:0006354">
    <property type="term" value="P:DNA-templated transcription elongation"/>
    <property type="evidence" value="ECO:0007669"/>
    <property type="project" value="InterPro"/>
</dbReference>
<keyword evidence="6" id="KW-1185">Reference proteome</keyword>
<proteinExistence type="predicted"/>
<dbReference type="Pfam" id="PF00467">
    <property type="entry name" value="KOW"/>
    <property type="match status" value="1"/>
</dbReference>
<feature type="domain" description="KOW" evidence="4">
    <location>
        <begin position="122"/>
        <end position="149"/>
    </location>
</feature>
<sequence>MQETDSPIPDKNWYIVYTNPRAEKKLSGLLNKYKVENYLPLITERKKWSDRIKVISTPCFKSYLFVRISFWEERIKVLQLPGSNHFVYAKGEPAILPDTTVSDLKALLENRDESSKVRVEEALIKGKKVKIILGPFAGREAEIVERRNKVGILVRINEISKTAVLEVNMDQITWEDLSL</sequence>
<dbReference type="Gene3D" id="3.30.70.940">
    <property type="entry name" value="NusG, N-terminal domain"/>
    <property type="match status" value="1"/>
</dbReference>
<evidence type="ECO:0000256" key="2">
    <source>
        <dbReference type="ARBA" id="ARBA00023015"/>
    </source>
</evidence>
<dbReference type="NCBIfam" id="NF033644">
    <property type="entry name" value="antiterm_UpxY"/>
    <property type="match status" value="1"/>
</dbReference>
<organism evidence="5 6">
    <name type="scientific">Leptospira ryugenii</name>
    <dbReference type="NCBI Taxonomy" id="1917863"/>
    <lineage>
        <taxon>Bacteria</taxon>
        <taxon>Pseudomonadati</taxon>
        <taxon>Spirochaetota</taxon>
        <taxon>Spirochaetia</taxon>
        <taxon>Leptospirales</taxon>
        <taxon>Leptospiraceae</taxon>
        <taxon>Leptospira</taxon>
    </lineage>
</organism>
<dbReference type="InterPro" id="IPR043425">
    <property type="entry name" value="NusG-like"/>
</dbReference>
<dbReference type="SMART" id="SM00739">
    <property type="entry name" value="KOW"/>
    <property type="match status" value="1"/>
</dbReference>
<evidence type="ECO:0000256" key="3">
    <source>
        <dbReference type="ARBA" id="ARBA00023163"/>
    </source>
</evidence>
<dbReference type="EMBL" id="BFBB01000008">
    <property type="protein sequence ID" value="GBF51398.1"/>
    <property type="molecule type" value="Genomic_DNA"/>
</dbReference>
<dbReference type="Proteomes" id="UP000245133">
    <property type="component" value="Unassembled WGS sequence"/>
</dbReference>
<dbReference type="InterPro" id="IPR036735">
    <property type="entry name" value="NGN_dom_sf"/>
</dbReference>
<protein>
    <submittedName>
        <fullName evidence="5">Transcription termination/antitermination factor NusG</fullName>
    </submittedName>
</protein>
<evidence type="ECO:0000313" key="5">
    <source>
        <dbReference type="EMBL" id="GBF51398.1"/>
    </source>
</evidence>
<dbReference type="InterPro" id="IPR006645">
    <property type="entry name" value="NGN-like_dom"/>
</dbReference>
<keyword evidence="3" id="KW-0804">Transcription</keyword>
<dbReference type="PANTHER" id="PTHR30265:SF4">
    <property type="entry name" value="KOW MOTIF FAMILY PROTEIN, EXPRESSED"/>
    <property type="match status" value="1"/>
</dbReference>
<keyword evidence="2" id="KW-0805">Transcription regulation</keyword>
<comment type="caution">
    <text evidence="5">The sequence shown here is derived from an EMBL/GenBank/DDBJ whole genome shotgun (WGS) entry which is preliminary data.</text>
</comment>
<dbReference type="AlphaFoldDB" id="A0A2P2E3D6"/>
<dbReference type="Pfam" id="PF02357">
    <property type="entry name" value="NusG"/>
    <property type="match status" value="1"/>
</dbReference>
<dbReference type="OrthoDB" id="9790639at2"/>
<dbReference type="RefSeq" id="WP_108977739.1">
    <property type="nucleotide sequence ID" value="NZ_BFBB01000008.1"/>
</dbReference>
<name>A0A2P2E3D6_9LEPT</name>
<keyword evidence="1" id="KW-0889">Transcription antitermination</keyword>
<evidence type="ECO:0000313" key="6">
    <source>
        <dbReference type="Proteomes" id="UP000245133"/>
    </source>
</evidence>
<evidence type="ECO:0000256" key="1">
    <source>
        <dbReference type="ARBA" id="ARBA00022814"/>
    </source>
</evidence>
<dbReference type="CDD" id="cd09895">
    <property type="entry name" value="NGN_SP_UpxY"/>
    <property type="match status" value="1"/>
</dbReference>
<dbReference type="PANTHER" id="PTHR30265">
    <property type="entry name" value="RHO-INTERACTING TRANSCRIPTION TERMINATION FACTOR NUSG"/>
    <property type="match status" value="1"/>
</dbReference>